<protein>
    <submittedName>
        <fullName evidence="1">Uncharacterized protein</fullName>
    </submittedName>
</protein>
<dbReference type="InterPro" id="IPR008930">
    <property type="entry name" value="Terpenoid_cyclase/PrenylTrfase"/>
</dbReference>
<sequence length="282" mass="33015">MEHIDGKWAKQILDCRNNDGMWGNFHTLSRPISGKAYTTEQALRRLRILGYTIDDEAIKTIVNRMELCVKGEKKIDDYYEKTHDWVLFERLVLSAWIRLFDPKNETALGVARFWAELAETAFNRGQYNRNDDIEGFTRLYGRKPKSGFETGFGMFYHAVLLKDVLSPDTESLFLDYYLSRPDGMYYIYGKQINKPPEVFMSRETSCYLAALEVLAEYGVAKEKLMFAVDWFDKNKDENDQWDFGAKANDGIYFPLSDSWRKEKYRKADCSERVYAFLEKLGV</sequence>
<dbReference type="EMBL" id="QTJW01000006">
    <property type="protein sequence ID" value="RGD70795.1"/>
    <property type="molecule type" value="Genomic_DNA"/>
</dbReference>
<gene>
    <name evidence="1" type="ORF">DWX31_11165</name>
</gene>
<organism evidence="1 2">
    <name type="scientific">Hungatella hathewayi</name>
    <dbReference type="NCBI Taxonomy" id="154046"/>
    <lineage>
        <taxon>Bacteria</taxon>
        <taxon>Bacillati</taxon>
        <taxon>Bacillota</taxon>
        <taxon>Clostridia</taxon>
        <taxon>Lachnospirales</taxon>
        <taxon>Lachnospiraceae</taxon>
        <taxon>Hungatella</taxon>
    </lineage>
</organism>
<accession>A0A3E3DNU9</accession>
<dbReference type="OrthoDB" id="1949373at2"/>
<comment type="caution">
    <text evidence="1">The sequence shown here is derived from an EMBL/GenBank/DDBJ whole genome shotgun (WGS) entry which is preliminary data.</text>
</comment>
<dbReference type="Proteomes" id="UP000261023">
    <property type="component" value="Unassembled WGS sequence"/>
</dbReference>
<reference evidence="1 2" key="1">
    <citation type="submission" date="2018-08" db="EMBL/GenBank/DDBJ databases">
        <title>A genome reference for cultivated species of the human gut microbiota.</title>
        <authorList>
            <person name="Zou Y."/>
            <person name="Xue W."/>
            <person name="Luo G."/>
        </authorList>
    </citation>
    <scope>NUCLEOTIDE SEQUENCE [LARGE SCALE GENOMIC DNA]</scope>
    <source>
        <strain evidence="1 2">AF19-13AC</strain>
    </source>
</reference>
<proteinExistence type="predicted"/>
<name>A0A3E3DNU9_9FIRM</name>
<evidence type="ECO:0000313" key="2">
    <source>
        <dbReference type="Proteomes" id="UP000261023"/>
    </source>
</evidence>
<dbReference type="AlphaFoldDB" id="A0A3E3DNU9"/>
<dbReference type="RefSeq" id="WP_025529901.1">
    <property type="nucleotide sequence ID" value="NZ_QTJW01000006.1"/>
</dbReference>
<dbReference type="SUPFAM" id="SSF48239">
    <property type="entry name" value="Terpenoid cyclases/Protein prenyltransferases"/>
    <property type="match status" value="1"/>
</dbReference>
<evidence type="ECO:0000313" key="1">
    <source>
        <dbReference type="EMBL" id="RGD70795.1"/>
    </source>
</evidence>